<dbReference type="EMBL" id="CP014859">
    <property type="protein sequence ID" value="AOS63656.1"/>
    <property type="molecule type" value="Genomic_DNA"/>
</dbReference>
<dbReference type="Gene3D" id="3.30.530.20">
    <property type="match status" value="1"/>
</dbReference>
<sequence length="140" mass="15919">MSDALRPAGDKWALRFERRLAHPPKKVWRAITEPANLSEWYPLTVTELDPRIGGAILFRDEEGTELRGEITEFEPLKAFAFQEFGEQDRVDDLQLELRPDADGCLLIFTHTFADKTEAAGTETGWNRCLDALDQALDERG</sequence>
<evidence type="ECO:0000256" key="1">
    <source>
        <dbReference type="ARBA" id="ARBA00006817"/>
    </source>
</evidence>
<dbReference type="InterPro" id="IPR013538">
    <property type="entry name" value="ASHA1/2-like_C"/>
</dbReference>
<name>A0AAC9HR17_9PSEU</name>
<feature type="domain" description="Activator of Hsp90 ATPase homologue 1/2-like C-terminal" evidence="2">
    <location>
        <begin position="22"/>
        <end position="136"/>
    </location>
</feature>
<evidence type="ECO:0000313" key="3">
    <source>
        <dbReference type="EMBL" id="AOS63656.1"/>
    </source>
</evidence>
<dbReference type="SUPFAM" id="SSF55961">
    <property type="entry name" value="Bet v1-like"/>
    <property type="match status" value="1"/>
</dbReference>
<organism evidence="3 4">
    <name type="scientific">Actinoalloteichus hymeniacidonis</name>
    <dbReference type="NCBI Taxonomy" id="340345"/>
    <lineage>
        <taxon>Bacteria</taxon>
        <taxon>Bacillati</taxon>
        <taxon>Actinomycetota</taxon>
        <taxon>Actinomycetes</taxon>
        <taxon>Pseudonocardiales</taxon>
        <taxon>Pseudonocardiaceae</taxon>
        <taxon>Actinoalloteichus</taxon>
    </lineage>
</organism>
<accession>A0AAC9HR17</accession>
<dbReference type="KEGG" id="ahm:TL08_14210"/>
<gene>
    <name evidence="3" type="ORF">TL08_14210</name>
</gene>
<dbReference type="Proteomes" id="UP000095210">
    <property type="component" value="Chromosome"/>
</dbReference>
<dbReference type="RefSeq" id="WP_069853698.1">
    <property type="nucleotide sequence ID" value="NZ_JACHIS010000001.1"/>
</dbReference>
<evidence type="ECO:0000259" key="2">
    <source>
        <dbReference type="Pfam" id="PF08327"/>
    </source>
</evidence>
<dbReference type="Pfam" id="PF08327">
    <property type="entry name" value="AHSA1"/>
    <property type="match status" value="1"/>
</dbReference>
<dbReference type="AlphaFoldDB" id="A0AAC9HR17"/>
<keyword evidence="4" id="KW-1185">Reference proteome</keyword>
<protein>
    <recommendedName>
        <fullName evidence="2">Activator of Hsp90 ATPase homologue 1/2-like C-terminal domain-containing protein</fullName>
    </recommendedName>
</protein>
<comment type="similarity">
    <text evidence="1">Belongs to the AHA1 family.</text>
</comment>
<reference evidence="4" key="1">
    <citation type="submission" date="2016-03" db="EMBL/GenBank/DDBJ databases">
        <title>Complete genome sequence of the type strain Actinoalloteichus hymeniacidonis DSM 45092.</title>
        <authorList>
            <person name="Schaffert L."/>
            <person name="Albersmeier A."/>
            <person name="Winkler A."/>
            <person name="Kalinowski J."/>
            <person name="Zotchev S."/>
            <person name="Ruckert C."/>
        </authorList>
    </citation>
    <scope>NUCLEOTIDE SEQUENCE [LARGE SCALE GENOMIC DNA]</scope>
    <source>
        <strain evidence="4">HPA177(T) (DSM 45092(T))</strain>
    </source>
</reference>
<proteinExistence type="inferred from homology"/>
<evidence type="ECO:0000313" key="4">
    <source>
        <dbReference type="Proteomes" id="UP000095210"/>
    </source>
</evidence>
<dbReference type="InterPro" id="IPR023393">
    <property type="entry name" value="START-like_dom_sf"/>
</dbReference>